<dbReference type="GO" id="GO:0004984">
    <property type="term" value="F:olfactory receptor activity"/>
    <property type="evidence" value="ECO:0007669"/>
    <property type="project" value="InterPro"/>
</dbReference>
<feature type="transmembrane region" description="Helical" evidence="13">
    <location>
        <begin position="241"/>
        <end position="267"/>
    </location>
</feature>
<evidence type="ECO:0000256" key="1">
    <source>
        <dbReference type="ARBA" id="ARBA00004651"/>
    </source>
</evidence>
<dbReference type="GO" id="GO:0005886">
    <property type="term" value="C:plasma membrane"/>
    <property type="evidence" value="ECO:0007669"/>
    <property type="project" value="UniProtKB-SubCell"/>
</dbReference>
<evidence type="ECO:0000313" key="16">
    <source>
        <dbReference type="Proteomes" id="UP000007648"/>
    </source>
</evidence>
<comment type="similarity">
    <text evidence="12">Belongs to the G-protein coupled receptor 1 family.</text>
</comment>
<dbReference type="Proteomes" id="UP000007648">
    <property type="component" value="Unassembled WGS sequence"/>
</dbReference>
<feature type="transmembrane region" description="Helical" evidence="13">
    <location>
        <begin position="143"/>
        <end position="161"/>
    </location>
</feature>
<keyword evidence="5 13" id="KW-0552">Olfaction</keyword>
<evidence type="ECO:0000313" key="15">
    <source>
        <dbReference type="Ensembl" id="ENSSHAP00000038481.1"/>
    </source>
</evidence>
<evidence type="ECO:0000256" key="6">
    <source>
        <dbReference type="ARBA" id="ARBA00022989"/>
    </source>
</evidence>
<proteinExistence type="inferred from homology"/>
<keyword evidence="10" id="KW-0325">Glycoprotein</keyword>
<keyword evidence="11 12" id="KW-0807">Transducer</keyword>
<feature type="transmembrane region" description="Helical" evidence="13">
    <location>
        <begin position="66"/>
        <end position="91"/>
    </location>
</feature>
<keyword evidence="2 13" id="KW-1003">Cell membrane</keyword>
<dbReference type="PRINTS" id="PR00237">
    <property type="entry name" value="GPCRRHODOPSN"/>
</dbReference>
<dbReference type="CDD" id="cd15912">
    <property type="entry name" value="7tmA_OR6C-like"/>
    <property type="match status" value="1"/>
</dbReference>
<organism evidence="15 16">
    <name type="scientific">Sarcophilus harrisii</name>
    <name type="common">Tasmanian devil</name>
    <name type="synonym">Sarcophilus laniarius</name>
    <dbReference type="NCBI Taxonomy" id="9305"/>
    <lineage>
        <taxon>Eukaryota</taxon>
        <taxon>Metazoa</taxon>
        <taxon>Chordata</taxon>
        <taxon>Craniata</taxon>
        <taxon>Vertebrata</taxon>
        <taxon>Euteleostomi</taxon>
        <taxon>Mammalia</taxon>
        <taxon>Metatheria</taxon>
        <taxon>Dasyuromorphia</taxon>
        <taxon>Dasyuridae</taxon>
        <taxon>Sarcophilus</taxon>
    </lineage>
</organism>
<dbReference type="PANTHER" id="PTHR26454">
    <property type="entry name" value="OLFACTORY RECEPTOR"/>
    <property type="match status" value="1"/>
</dbReference>
<keyword evidence="16" id="KW-1185">Reference proteome</keyword>
<keyword evidence="9 12" id="KW-0675">Receptor</keyword>
<dbReference type="PROSITE" id="PS50262">
    <property type="entry name" value="G_PROTEIN_RECEP_F1_2"/>
    <property type="match status" value="1"/>
</dbReference>
<evidence type="ECO:0000256" key="4">
    <source>
        <dbReference type="ARBA" id="ARBA00022692"/>
    </source>
</evidence>
<dbReference type="Gene3D" id="1.20.1070.10">
    <property type="entry name" value="Rhodopsin 7-helix transmembrane proteins"/>
    <property type="match status" value="1"/>
</dbReference>
<dbReference type="SUPFAM" id="SSF81321">
    <property type="entry name" value="Family A G protein-coupled receptor-like"/>
    <property type="match status" value="1"/>
</dbReference>
<feature type="transmembrane region" description="Helical" evidence="13">
    <location>
        <begin position="181"/>
        <end position="206"/>
    </location>
</feature>
<keyword evidence="3 13" id="KW-0716">Sensory transduction</keyword>
<dbReference type="InterPro" id="IPR000725">
    <property type="entry name" value="Olfact_rcpt"/>
</dbReference>
<evidence type="ECO:0000256" key="8">
    <source>
        <dbReference type="ARBA" id="ARBA00023136"/>
    </source>
</evidence>
<dbReference type="FunFam" id="1.20.1070.10:FF:000010">
    <property type="entry name" value="Olfactory receptor"/>
    <property type="match status" value="1"/>
</dbReference>
<feature type="transmembrane region" description="Helical" evidence="13">
    <location>
        <begin position="279"/>
        <end position="302"/>
    </location>
</feature>
<dbReference type="PROSITE" id="PS00237">
    <property type="entry name" value="G_PROTEIN_RECEP_F1_1"/>
    <property type="match status" value="1"/>
</dbReference>
<dbReference type="PANTHER" id="PTHR26454:SF2">
    <property type="entry name" value="OLFACTORY RECEPTOR 6E1"/>
    <property type="match status" value="1"/>
</dbReference>
<keyword evidence="8 13" id="KW-0472">Membrane</keyword>
<dbReference type="Pfam" id="PF13853">
    <property type="entry name" value="7tm_4"/>
    <property type="match status" value="1"/>
</dbReference>
<evidence type="ECO:0000256" key="5">
    <source>
        <dbReference type="ARBA" id="ARBA00022725"/>
    </source>
</evidence>
<reference evidence="15" key="2">
    <citation type="submission" date="2025-08" db="UniProtKB">
        <authorList>
            <consortium name="Ensembl"/>
        </authorList>
    </citation>
    <scope>IDENTIFICATION</scope>
</reference>
<dbReference type="PRINTS" id="PR00245">
    <property type="entry name" value="OLFACTORYR"/>
</dbReference>
<feature type="transmembrane region" description="Helical" evidence="13">
    <location>
        <begin position="103"/>
        <end position="123"/>
    </location>
</feature>
<comment type="subcellular location">
    <subcellularLocation>
        <location evidence="1 13">Cell membrane</location>
        <topology evidence="1 13">Multi-pass membrane protein</topology>
    </subcellularLocation>
</comment>
<evidence type="ECO:0000256" key="13">
    <source>
        <dbReference type="RuleBase" id="RU363047"/>
    </source>
</evidence>
<evidence type="ECO:0000259" key="14">
    <source>
        <dbReference type="PROSITE" id="PS50262"/>
    </source>
</evidence>
<dbReference type="InParanoid" id="A0A7N4PHC7"/>
<dbReference type="InterPro" id="IPR047132">
    <property type="entry name" value="Olfact_rcpt_6C-like"/>
</dbReference>
<evidence type="ECO:0000256" key="12">
    <source>
        <dbReference type="RuleBase" id="RU000688"/>
    </source>
</evidence>
<feature type="transmembrane region" description="Helical" evidence="13">
    <location>
        <begin position="314"/>
        <end position="333"/>
    </location>
</feature>
<reference evidence="15 16" key="1">
    <citation type="journal article" date="2011" name="Proc. Natl. Acad. Sci. U.S.A.">
        <title>Genetic diversity and population structure of the endangered marsupial Sarcophilus harrisii (Tasmanian devil).</title>
        <authorList>
            <person name="Miller W."/>
            <person name="Hayes V.M."/>
            <person name="Ratan A."/>
            <person name="Petersen D.C."/>
            <person name="Wittekindt N.E."/>
            <person name="Miller J."/>
            <person name="Walenz B."/>
            <person name="Knight J."/>
            <person name="Qi J."/>
            <person name="Zhao F."/>
            <person name="Wang Q."/>
            <person name="Bedoya-Reina O.C."/>
            <person name="Katiyar N."/>
            <person name="Tomsho L.P."/>
            <person name="Kasson L.M."/>
            <person name="Hardie R.A."/>
            <person name="Woodbridge P."/>
            <person name="Tindall E.A."/>
            <person name="Bertelsen M.F."/>
            <person name="Dixon D."/>
            <person name="Pyecroft S."/>
            <person name="Helgen K.M."/>
            <person name="Lesk A.M."/>
            <person name="Pringle T.H."/>
            <person name="Patterson N."/>
            <person name="Zhang Y."/>
            <person name="Kreiss A."/>
            <person name="Woods G.M."/>
            <person name="Jones M.E."/>
            <person name="Schuster S.C."/>
        </authorList>
    </citation>
    <scope>NUCLEOTIDE SEQUENCE [LARGE SCALE GENOMIC DNA]</scope>
</reference>
<protein>
    <recommendedName>
        <fullName evidence="13">Olfactory receptor</fullName>
    </recommendedName>
</protein>
<keyword evidence="7 12" id="KW-0297">G-protein coupled receptor</keyword>
<evidence type="ECO:0000256" key="7">
    <source>
        <dbReference type="ARBA" id="ARBA00023040"/>
    </source>
</evidence>
<accession>A0A7N4PHC7</accession>
<dbReference type="InterPro" id="IPR000276">
    <property type="entry name" value="GPCR_Rhodpsn"/>
</dbReference>
<dbReference type="GO" id="GO:0004930">
    <property type="term" value="F:G protein-coupled receptor activity"/>
    <property type="evidence" value="ECO:0007669"/>
    <property type="project" value="UniProtKB-KW"/>
</dbReference>
<dbReference type="AlphaFoldDB" id="A0A7N4PHC7"/>
<sequence length="357" mass="39795">MFVDLSHLVWELQVRRDRRFELLPFESSSDLLFSLMPPGRHGEPGNHSEGTEFILLGITDLRSLQLLLFAVLLPTYLLTLLGNLLIVALSLADPRLQTPMYYLLRNFSLLEVGFTSDIMPQVLSQLLTGHKAISPARCFLQMSLYFILGTVESFLLAVMSVDRYLAICRPLRYPALMTGRVCLGLVLGCWAGGFFFLTGPCIWVTFLPFCGPKVLDHFFCDNSPLLRLACTEPRLLQVLSFLIAVGSLAGGVAVTAASYFCIIRALLRLPSVHGRRKAFSTCSSHILVVSLSYGSCIIMYLRPTQSSRLDLNKGVVFFNTVVAPLLNPFIYCLRNELVQQVSREVLAKGRLSGPLRL</sequence>
<reference evidence="15" key="3">
    <citation type="submission" date="2025-09" db="UniProtKB">
        <authorList>
            <consortium name="Ensembl"/>
        </authorList>
    </citation>
    <scope>IDENTIFICATION</scope>
</reference>
<dbReference type="InterPro" id="IPR017452">
    <property type="entry name" value="GPCR_Rhodpsn_7TM"/>
</dbReference>
<keyword evidence="4 12" id="KW-0812">Transmembrane</keyword>
<evidence type="ECO:0000256" key="2">
    <source>
        <dbReference type="ARBA" id="ARBA00022475"/>
    </source>
</evidence>
<feature type="domain" description="G-protein coupled receptors family 1 profile" evidence="14">
    <location>
        <begin position="82"/>
        <end position="331"/>
    </location>
</feature>
<dbReference type="GeneTree" id="ENSGT01140000282532"/>
<evidence type="ECO:0000256" key="11">
    <source>
        <dbReference type="ARBA" id="ARBA00023224"/>
    </source>
</evidence>
<name>A0A7N4PHC7_SARHA</name>
<dbReference type="Ensembl" id="ENSSHAT00000030292.1">
    <property type="protein sequence ID" value="ENSSHAP00000038481.1"/>
    <property type="gene ID" value="ENSSHAG00000022799.1"/>
</dbReference>
<evidence type="ECO:0000256" key="9">
    <source>
        <dbReference type="ARBA" id="ARBA00023170"/>
    </source>
</evidence>
<evidence type="ECO:0000256" key="3">
    <source>
        <dbReference type="ARBA" id="ARBA00022606"/>
    </source>
</evidence>
<evidence type="ECO:0000256" key="10">
    <source>
        <dbReference type="ARBA" id="ARBA00023180"/>
    </source>
</evidence>
<keyword evidence="6 13" id="KW-1133">Transmembrane helix</keyword>